<feature type="region of interest" description="Disordered" evidence="1">
    <location>
        <begin position="748"/>
        <end position="840"/>
    </location>
</feature>
<comment type="caution">
    <text evidence="2">The sequence shown here is derived from an EMBL/GenBank/DDBJ whole genome shotgun (WGS) entry which is preliminary data.</text>
</comment>
<dbReference type="Proteomes" id="UP000309734">
    <property type="component" value="Unassembled WGS sequence"/>
</dbReference>
<name>A0A4S9X1Z2_AURPU</name>
<feature type="compositionally biased region" description="Basic and acidic residues" evidence="1">
    <location>
        <begin position="498"/>
        <end position="511"/>
    </location>
</feature>
<evidence type="ECO:0000313" key="3">
    <source>
        <dbReference type="Proteomes" id="UP000309734"/>
    </source>
</evidence>
<dbReference type="EMBL" id="QZBS01000115">
    <property type="protein sequence ID" value="THZ72705.1"/>
    <property type="molecule type" value="Genomic_DNA"/>
</dbReference>
<protein>
    <submittedName>
        <fullName evidence="2">Uncharacterized protein</fullName>
    </submittedName>
</protein>
<gene>
    <name evidence="2" type="ORF">D6C85_04528</name>
</gene>
<evidence type="ECO:0000313" key="2">
    <source>
        <dbReference type="EMBL" id="THZ72705.1"/>
    </source>
</evidence>
<proteinExistence type="predicted"/>
<reference evidence="2 3" key="1">
    <citation type="submission" date="2018-10" db="EMBL/GenBank/DDBJ databases">
        <title>Fifty Aureobasidium pullulans genomes reveal a recombining polyextremotolerant generalist.</title>
        <authorList>
            <person name="Gostincar C."/>
            <person name="Turk M."/>
            <person name="Zajc J."/>
            <person name="Gunde-Cimerman N."/>
        </authorList>
    </citation>
    <scope>NUCLEOTIDE SEQUENCE [LARGE SCALE GENOMIC DNA]</scope>
    <source>
        <strain evidence="2 3">EXF-3519</strain>
    </source>
</reference>
<accession>A0A4S9X1Z2</accession>
<dbReference type="AlphaFoldDB" id="A0A4S9X1Z2"/>
<feature type="compositionally biased region" description="Basic and acidic residues" evidence="1">
    <location>
        <begin position="829"/>
        <end position="839"/>
    </location>
</feature>
<organism evidence="2 3">
    <name type="scientific">Aureobasidium pullulans</name>
    <name type="common">Black yeast</name>
    <name type="synonym">Pullularia pullulans</name>
    <dbReference type="NCBI Taxonomy" id="5580"/>
    <lineage>
        <taxon>Eukaryota</taxon>
        <taxon>Fungi</taxon>
        <taxon>Dikarya</taxon>
        <taxon>Ascomycota</taxon>
        <taxon>Pezizomycotina</taxon>
        <taxon>Dothideomycetes</taxon>
        <taxon>Dothideomycetidae</taxon>
        <taxon>Dothideales</taxon>
        <taxon>Saccotheciaceae</taxon>
        <taxon>Aureobasidium</taxon>
    </lineage>
</organism>
<evidence type="ECO:0000256" key="1">
    <source>
        <dbReference type="SAM" id="MobiDB-lite"/>
    </source>
</evidence>
<feature type="region of interest" description="Disordered" evidence="1">
    <location>
        <begin position="673"/>
        <end position="716"/>
    </location>
</feature>
<sequence length="892" mass="98409">MDRKRKRQSGVEYWTASKCQRLLRPIASRIAPLGRNQYTINSESLQTDSRENALPIAKLQMVPGTEPAGSGINATILDPTWLPSDQSRRCQLKKYSVRHRNSQAPIGQIESPRACLVSLPTPFKARALRRGTPIKQGVHLETSNSPCAPKTLPLTRKVRQRKDPFTRAPIAKQSIELQGRQNYERTFELHQGVTDGFSLLLQRTVPLDVEQLPSRGASSLLSMCLRKVPDYIQAEEDWRKSIDEDDDTDVSAEVYEELEELGSVQGHGWPGLREVVVAHGLKLIHEIIKNKLVATETRAELAKIPSRHGLHRESQNLLLAYAHSLPLKRPLGIDSRLFDGCLSSLTAMQPASARNEAFVRTLDALFSSGHLKLSWLATRDMVTLSSGMVRALASQTEHHEHALNFLQGRLSQISTAELMGHGVTRQGPEGKLDVGIKLEKSLTNTTASIITVLTAMVLIERSSRSFDEGLGRPTATESLLVRLSINVLANLAVLEQKDGDNHSKNDTKNPHNTDATKSGHISLRREDVVQAMMLVHGRTTSDRAETVVERAALFLVDLSRCCGQSLHSDSQTYLEGLVSSIFQESRHGSDPVKAFLKQWAMESSLHFAKISATQRSRAFLENIEAAMTQHSPLGIKKTGVGSQQIRDIVAEPGLRWEEGLCEWIVASPVRTKKPRNIKGSSNKTRSKSPSDEESELDDSGYLSDNKATPAPRQKFINMSHMLASPDVLGMEPKMLSGATTSLQDTARNMQTPQRPAIPKQKTGKSNAAEAVSKIPDNVHPPTPPHESLIDLTENPAKRRKSQKAKQASLGAPSLVHKPSQDPAPLSTREQIEKAHRDLSGNDIDELAMSCSKPRQTAAVARKIVPCKSSARVSLPIRRTSSQLDISDDELGF</sequence>
<feature type="region of interest" description="Disordered" evidence="1">
    <location>
        <begin position="498"/>
        <end position="517"/>
    </location>
</feature>